<protein>
    <submittedName>
        <fullName evidence="1">Uncharacterized protein</fullName>
    </submittedName>
</protein>
<gene>
    <name evidence="1" type="ORF">HPB49_001852</name>
</gene>
<evidence type="ECO:0000313" key="2">
    <source>
        <dbReference type="Proteomes" id="UP000821865"/>
    </source>
</evidence>
<proteinExistence type="predicted"/>
<dbReference type="EMBL" id="CM023473">
    <property type="protein sequence ID" value="KAH7952855.1"/>
    <property type="molecule type" value="Genomic_DNA"/>
</dbReference>
<evidence type="ECO:0000313" key="1">
    <source>
        <dbReference type="EMBL" id="KAH7952855.1"/>
    </source>
</evidence>
<name>A0ACB8CUJ4_DERSI</name>
<comment type="caution">
    <text evidence="1">The sequence shown here is derived from an EMBL/GenBank/DDBJ whole genome shotgun (WGS) entry which is preliminary data.</text>
</comment>
<reference evidence="1" key="1">
    <citation type="submission" date="2020-05" db="EMBL/GenBank/DDBJ databases">
        <title>Large-scale comparative analyses of tick genomes elucidate their genetic diversity and vector capacities.</title>
        <authorList>
            <person name="Jia N."/>
            <person name="Wang J."/>
            <person name="Shi W."/>
            <person name="Du L."/>
            <person name="Sun Y."/>
            <person name="Zhan W."/>
            <person name="Jiang J."/>
            <person name="Wang Q."/>
            <person name="Zhang B."/>
            <person name="Ji P."/>
            <person name="Sakyi L.B."/>
            <person name="Cui X."/>
            <person name="Yuan T."/>
            <person name="Jiang B."/>
            <person name="Yang W."/>
            <person name="Lam T.T.-Y."/>
            <person name="Chang Q."/>
            <person name="Ding S."/>
            <person name="Wang X."/>
            <person name="Zhu J."/>
            <person name="Ruan X."/>
            <person name="Zhao L."/>
            <person name="Wei J."/>
            <person name="Que T."/>
            <person name="Du C."/>
            <person name="Cheng J."/>
            <person name="Dai P."/>
            <person name="Han X."/>
            <person name="Huang E."/>
            <person name="Gao Y."/>
            <person name="Liu J."/>
            <person name="Shao H."/>
            <person name="Ye R."/>
            <person name="Li L."/>
            <person name="Wei W."/>
            <person name="Wang X."/>
            <person name="Wang C."/>
            <person name="Yang T."/>
            <person name="Huo Q."/>
            <person name="Li W."/>
            <person name="Guo W."/>
            <person name="Chen H."/>
            <person name="Zhou L."/>
            <person name="Ni X."/>
            <person name="Tian J."/>
            <person name="Zhou Y."/>
            <person name="Sheng Y."/>
            <person name="Liu T."/>
            <person name="Pan Y."/>
            <person name="Xia L."/>
            <person name="Li J."/>
            <person name="Zhao F."/>
            <person name="Cao W."/>
        </authorList>
    </citation>
    <scope>NUCLEOTIDE SEQUENCE</scope>
    <source>
        <strain evidence="1">Dsil-2018</strain>
    </source>
</reference>
<organism evidence="1 2">
    <name type="scientific">Dermacentor silvarum</name>
    <name type="common">Tick</name>
    <dbReference type="NCBI Taxonomy" id="543639"/>
    <lineage>
        <taxon>Eukaryota</taxon>
        <taxon>Metazoa</taxon>
        <taxon>Ecdysozoa</taxon>
        <taxon>Arthropoda</taxon>
        <taxon>Chelicerata</taxon>
        <taxon>Arachnida</taxon>
        <taxon>Acari</taxon>
        <taxon>Parasitiformes</taxon>
        <taxon>Ixodida</taxon>
        <taxon>Ixodoidea</taxon>
        <taxon>Ixodidae</taxon>
        <taxon>Rhipicephalinae</taxon>
        <taxon>Dermacentor</taxon>
    </lineage>
</organism>
<sequence>MHPKHHFQRRHAQPQALQRRYGDHPLHSAWMQPRYVPHRSVHTVSIVVSNMQEVTSASFRNTTTAASEEAVIALAIAARPNQDSVIVLSDTQETCRSYFRGQLSPSAYPRHRDHMCVYRRDD</sequence>
<keyword evidence="2" id="KW-1185">Reference proteome</keyword>
<dbReference type="Proteomes" id="UP000821865">
    <property type="component" value="Chromosome 4"/>
</dbReference>
<accession>A0ACB8CUJ4</accession>